<accession>A0A1F7YL18</accession>
<proteinExistence type="predicted"/>
<organism evidence="1 2">
    <name type="scientific">Candidatus Woesebacteria bacterium RIFCSPHIGHO2_01_FULL_39_28</name>
    <dbReference type="NCBI Taxonomy" id="1802496"/>
    <lineage>
        <taxon>Bacteria</taxon>
        <taxon>Candidatus Woeseibacteriota</taxon>
    </lineage>
</organism>
<gene>
    <name evidence="1" type="ORF">A2627_00360</name>
</gene>
<name>A0A1F7YL18_9BACT</name>
<evidence type="ECO:0008006" key="3">
    <source>
        <dbReference type="Google" id="ProtNLM"/>
    </source>
</evidence>
<evidence type="ECO:0000313" key="1">
    <source>
        <dbReference type="EMBL" id="OGM27982.1"/>
    </source>
</evidence>
<dbReference type="EMBL" id="MGGI01000001">
    <property type="protein sequence ID" value="OGM27982.1"/>
    <property type="molecule type" value="Genomic_DNA"/>
</dbReference>
<dbReference type="AlphaFoldDB" id="A0A1F7YL18"/>
<protein>
    <recommendedName>
        <fullName evidence="3">Antitoxin</fullName>
    </recommendedName>
</protein>
<comment type="caution">
    <text evidence="1">The sequence shown here is derived from an EMBL/GenBank/DDBJ whole genome shotgun (WGS) entry which is preliminary data.</text>
</comment>
<dbReference type="Proteomes" id="UP000178851">
    <property type="component" value="Unassembled WGS sequence"/>
</dbReference>
<reference evidence="1 2" key="1">
    <citation type="journal article" date="2016" name="Nat. Commun.">
        <title>Thousands of microbial genomes shed light on interconnected biogeochemical processes in an aquifer system.</title>
        <authorList>
            <person name="Anantharaman K."/>
            <person name="Brown C.T."/>
            <person name="Hug L.A."/>
            <person name="Sharon I."/>
            <person name="Castelle C.J."/>
            <person name="Probst A.J."/>
            <person name="Thomas B.C."/>
            <person name="Singh A."/>
            <person name="Wilkins M.J."/>
            <person name="Karaoz U."/>
            <person name="Brodie E.L."/>
            <person name="Williams K.H."/>
            <person name="Hubbard S.S."/>
            <person name="Banfield J.F."/>
        </authorList>
    </citation>
    <scope>NUCLEOTIDE SEQUENCE [LARGE SCALE GENOMIC DNA]</scope>
</reference>
<sequence>MNLITTTDLRTKTSELVELLLAGRSVNIIHRSRVIGEIRPKIEEVKVFDAKRFKKIVEKLDFPHLTDKEIEKKYREAMTTKHGKGVL</sequence>
<evidence type="ECO:0000313" key="2">
    <source>
        <dbReference type="Proteomes" id="UP000178851"/>
    </source>
</evidence>